<evidence type="ECO:0000259" key="12">
    <source>
        <dbReference type="PROSITE" id="PS50846"/>
    </source>
</evidence>
<dbReference type="Pfam" id="PF00702">
    <property type="entry name" value="Hydrolase"/>
    <property type="match status" value="1"/>
</dbReference>
<dbReference type="SUPFAM" id="SSF55008">
    <property type="entry name" value="HMA, heavy metal-associated domain"/>
    <property type="match status" value="1"/>
</dbReference>
<dbReference type="SFLD" id="SFLDG00002">
    <property type="entry name" value="C1.7:_P-type_atpase_like"/>
    <property type="match status" value="1"/>
</dbReference>
<proteinExistence type="inferred from homology"/>
<dbReference type="PROSITE" id="PS00154">
    <property type="entry name" value="ATPASE_E1_E2"/>
    <property type="match status" value="1"/>
</dbReference>
<evidence type="ECO:0000256" key="4">
    <source>
        <dbReference type="ARBA" id="ARBA00022692"/>
    </source>
</evidence>
<dbReference type="InterPro" id="IPR036163">
    <property type="entry name" value="HMA_dom_sf"/>
</dbReference>
<dbReference type="EMBL" id="FUZF01000004">
    <property type="protein sequence ID" value="SKB58953.1"/>
    <property type="molecule type" value="Genomic_DNA"/>
</dbReference>
<feature type="transmembrane region" description="Helical" evidence="11">
    <location>
        <begin position="830"/>
        <end position="852"/>
    </location>
</feature>
<dbReference type="Gene3D" id="3.40.1110.10">
    <property type="entry name" value="Calcium-transporting ATPase, cytoplasmic domain N"/>
    <property type="match status" value="1"/>
</dbReference>
<dbReference type="InterPro" id="IPR027256">
    <property type="entry name" value="P-typ_ATPase_IB"/>
</dbReference>
<dbReference type="GO" id="GO:0060003">
    <property type="term" value="P:copper ion export"/>
    <property type="evidence" value="ECO:0007669"/>
    <property type="project" value="UniProtKB-ARBA"/>
</dbReference>
<dbReference type="PROSITE" id="PS50846">
    <property type="entry name" value="HMA_2"/>
    <property type="match status" value="1"/>
</dbReference>
<dbReference type="NCBIfam" id="TIGR01525">
    <property type="entry name" value="ATPase-IB_hvy"/>
    <property type="match status" value="1"/>
</dbReference>
<dbReference type="InterPro" id="IPR017969">
    <property type="entry name" value="Heavy-metal-associated_CS"/>
</dbReference>
<dbReference type="SUPFAM" id="SSF81665">
    <property type="entry name" value="Calcium ATPase, transmembrane domain M"/>
    <property type="match status" value="1"/>
</dbReference>
<comment type="subcellular location">
    <subcellularLocation>
        <location evidence="1">Cell membrane</location>
        <topology evidence="1">Multi-pass membrane protein</topology>
    </subcellularLocation>
</comment>
<dbReference type="Gene3D" id="3.30.70.100">
    <property type="match status" value="1"/>
</dbReference>
<dbReference type="InterPro" id="IPR023298">
    <property type="entry name" value="ATPase_P-typ_TM_dom_sf"/>
</dbReference>
<dbReference type="InterPro" id="IPR059000">
    <property type="entry name" value="ATPase_P-type_domA"/>
</dbReference>
<feature type="domain" description="HMA" evidence="12">
    <location>
        <begin position="2"/>
        <end position="66"/>
    </location>
</feature>
<feature type="transmembrane region" description="Helical" evidence="11">
    <location>
        <begin position="513"/>
        <end position="536"/>
    </location>
</feature>
<dbReference type="PANTHER" id="PTHR43520:SF8">
    <property type="entry name" value="P-TYPE CU(+) TRANSPORTER"/>
    <property type="match status" value="1"/>
</dbReference>
<keyword evidence="14" id="KW-1185">Reference proteome</keyword>
<keyword evidence="3 11" id="KW-1003">Cell membrane</keyword>
<dbReference type="Pfam" id="PF00122">
    <property type="entry name" value="E1-E2_ATPase"/>
    <property type="match status" value="1"/>
</dbReference>
<dbReference type="NCBIfam" id="TIGR01511">
    <property type="entry name" value="ATPase-IB1_Cu"/>
    <property type="match status" value="1"/>
</dbReference>
<evidence type="ECO:0000256" key="1">
    <source>
        <dbReference type="ARBA" id="ARBA00004651"/>
    </source>
</evidence>
<protein>
    <submittedName>
        <fullName evidence="13">Cu2+-exporting ATPase</fullName>
    </submittedName>
</protein>
<sequence length="884" mass="96417">MHKHIYHIHGMTCDGCRTHIEAKLNEIEGIQATVSLEKEQAEIESATPPNLPLLQQKLAELGTNYHIHEYDPKHTNNYPVQKETADSASGQYICPMFCEGHDKTYPEKGRCPVCNMHLVPVEQIHEQQPSKHHQSPVSGNNSSNAGKYYCPMHCEGDKVYDKAGMCPVCGMNLEKIPEATVKVVFSCPMHPEIQQDSPGACPICGMDLVANQQTETEDDTYQDWKKKLIISTLFTLPVFLLSMGDMLPGNPVSKLIPPHINGWIQFILTLPVIFYTGWTFFQRGWISFKTWNLNMFSLIALGTAAAFIFSIIALLFPQILPAEMRAHHAHPPLYFESVVVIITLVILGQLMEAKAHSKTNSAIKALIKLTPAEAIWLHEGIEQRIAVNDIKKDYILRVRPGDKVPIDGVITEGSSSIDESMITGESIPVEKNKDDNVIGGTINGNQSFLMKATHIGAETLLSQIIQLVNDASRSQAPIQKLTDKISKVFVPIVILIAVATFIIWMLSGVEDRLAYAITNALAILIVACPCALGLATPMSVMVSIGKGAKNGILVKKAEALEQLRKIDYLILDKTGTITEGKPEVTTYENKNGTIDNHILKVAASINKQSSHPLAEAMVNKAEAESIPLSPISDFTNVTGKGVSATLDRTTVLLGNEALLNDNKIEIPSAIKDKVSRLQSEGSSVSYLAVDNEYSGFIAVRDKIKANAKEIISHVQSLGIEVLMLTGDNELTAQAVAKETGINSFKARLLPQDKLHEIKRLQGEGKIVAMTGDGINDAPALTQADVGIAMGSGTDVAIQSSDITLLKGELRGVSKAIDLSRMMMRNIKENLLFAFLYNVIGIPIAAGLLYPVFGMLMSPMIAAAAMSLSSVSVIANSLRLNLKKL</sequence>
<dbReference type="SUPFAM" id="SSF56784">
    <property type="entry name" value="HAD-like"/>
    <property type="match status" value="1"/>
</dbReference>
<evidence type="ECO:0000256" key="5">
    <source>
        <dbReference type="ARBA" id="ARBA00022723"/>
    </source>
</evidence>
<keyword evidence="8" id="KW-1278">Translocase</keyword>
<dbReference type="InterPro" id="IPR045800">
    <property type="entry name" value="HMBD"/>
</dbReference>
<gene>
    <name evidence="13" type="ORF">SAMN05660841_01326</name>
</gene>
<comment type="similarity">
    <text evidence="2 11">Belongs to the cation transport ATPase (P-type) (TC 3.A.3) family. Type IB subfamily.</text>
</comment>
<dbReference type="STRING" id="1513896.SAMN05660841_01326"/>
<evidence type="ECO:0000256" key="8">
    <source>
        <dbReference type="ARBA" id="ARBA00022967"/>
    </source>
</evidence>
<feature type="transmembrane region" description="Helical" evidence="11">
    <location>
        <begin position="228"/>
        <end position="248"/>
    </location>
</feature>
<dbReference type="PRINTS" id="PR00119">
    <property type="entry name" value="CATATPASE"/>
</dbReference>
<dbReference type="SFLD" id="SFLDS00003">
    <property type="entry name" value="Haloacid_Dehalogenase"/>
    <property type="match status" value="1"/>
</dbReference>
<dbReference type="InterPro" id="IPR044492">
    <property type="entry name" value="P_typ_ATPase_HD_dom"/>
</dbReference>
<reference evidence="14" key="1">
    <citation type="submission" date="2017-02" db="EMBL/GenBank/DDBJ databases">
        <authorList>
            <person name="Varghese N."/>
            <person name="Submissions S."/>
        </authorList>
    </citation>
    <scope>NUCLEOTIDE SEQUENCE [LARGE SCALE GENOMIC DNA]</scope>
    <source>
        <strain evidence="14">DSM 24091</strain>
    </source>
</reference>
<dbReference type="PANTHER" id="PTHR43520">
    <property type="entry name" value="ATP7, ISOFORM B"/>
    <property type="match status" value="1"/>
</dbReference>
<dbReference type="NCBIfam" id="TIGR01512">
    <property type="entry name" value="ATPase-IB2_Cd"/>
    <property type="match status" value="1"/>
</dbReference>
<dbReference type="AlphaFoldDB" id="A0A1T5CHX1"/>
<evidence type="ECO:0000256" key="2">
    <source>
        <dbReference type="ARBA" id="ARBA00006024"/>
    </source>
</evidence>
<dbReference type="CDD" id="cd00371">
    <property type="entry name" value="HMA"/>
    <property type="match status" value="1"/>
</dbReference>
<dbReference type="SFLD" id="SFLDF00027">
    <property type="entry name" value="p-type_atpase"/>
    <property type="match status" value="1"/>
</dbReference>
<dbReference type="InterPro" id="IPR023214">
    <property type="entry name" value="HAD_sf"/>
</dbReference>
<evidence type="ECO:0000256" key="6">
    <source>
        <dbReference type="ARBA" id="ARBA00022741"/>
    </source>
</evidence>
<dbReference type="GO" id="GO:0005524">
    <property type="term" value="F:ATP binding"/>
    <property type="evidence" value="ECO:0007669"/>
    <property type="project" value="UniProtKB-UniRule"/>
</dbReference>
<keyword evidence="10 11" id="KW-0472">Membrane</keyword>
<dbReference type="InterPro" id="IPR008250">
    <property type="entry name" value="ATPase_P-typ_transduc_dom_A_sf"/>
</dbReference>
<evidence type="ECO:0000313" key="14">
    <source>
        <dbReference type="Proteomes" id="UP000190150"/>
    </source>
</evidence>
<accession>A0A1T5CHX1</accession>
<dbReference type="OrthoDB" id="9770315at2"/>
<dbReference type="RefSeq" id="WP_079642309.1">
    <property type="nucleotide sequence ID" value="NZ_FUZF01000004.1"/>
</dbReference>
<evidence type="ECO:0000256" key="9">
    <source>
        <dbReference type="ARBA" id="ARBA00022989"/>
    </source>
</evidence>
<feature type="transmembrane region" description="Helical" evidence="11">
    <location>
        <begin position="858"/>
        <end position="877"/>
    </location>
</feature>
<dbReference type="GO" id="GO:0043682">
    <property type="term" value="F:P-type divalent copper transporter activity"/>
    <property type="evidence" value="ECO:0007669"/>
    <property type="project" value="TreeGrafter"/>
</dbReference>
<name>A0A1T5CHX1_9SPHI</name>
<feature type="transmembrane region" description="Helical" evidence="11">
    <location>
        <begin position="293"/>
        <end position="320"/>
    </location>
</feature>
<keyword evidence="9 11" id="KW-1133">Transmembrane helix</keyword>
<keyword evidence="7 11" id="KW-0067">ATP-binding</keyword>
<keyword evidence="5 11" id="KW-0479">Metal-binding</keyword>
<evidence type="ECO:0000256" key="7">
    <source>
        <dbReference type="ARBA" id="ARBA00022840"/>
    </source>
</evidence>
<dbReference type="PRINTS" id="PR00943">
    <property type="entry name" value="CUATPASE"/>
</dbReference>
<dbReference type="Gene3D" id="3.40.50.1000">
    <property type="entry name" value="HAD superfamily/HAD-like"/>
    <property type="match status" value="1"/>
</dbReference>
<evidence type="ECO:0000256" key="11">
    <source>
        <dbReference type="RuleBase" id="RU362081"/>
    </source>
</evidence>
<dbReference type="InterPro" id="IPR006121">
    <property type="entry name" value="HMA_dom"/>
</dbReference>
<feature type="transmembrane region" description="Helical" evidence="11">
    <location>
        <begin position="260"/>
        <end position="281"/>
    </location>
</feature>
<dbReference type="InterPro" id="IPR023299">
    <property type="entry name" value="ATPase_P-typ_cyto_dom_N"/>
</dbReference>
<dbReference type="GO" id="GO:0055070">
    <property type="term" value="P:copper ion homeostasis"/>
    <property type="evidence" value="ECO:0007669"/>
    <property type="project" value="TreeGrafter"/>
</dbReference>
<feature type="transmembrane region" description="Helical" evidence="11">
    <location>
        <begin position="488"/>
        <end position="507"/>
    </location>
</feature>
<dbReference type="CDD" id="cd02094">
    <property type="entry name" value="P-type_ATPase_Cu-like"/>
    <property type="match status" value="1"/>
</dbReference>
<dbReference type="NCBIfam" id="TIGR01494">
    <property type="entry name" value="ATPase_P-type"/>
    <property type="match status" value="1"/>
</dbReference>
<keyword evidence="6 11" id="KW-0547">Nucleotide-binding</keyword>
<evidence type="ECO:0000256" key="10">
    <source>
        <dbReference type="ARBA" id="ARBA00023136"/>
    </source>
</evidence>
<dbReference type="InterPro" id="IPR036412">
    <property type="entry name" value="HAD-like_sf"/>
</dbReference>
<dbReference type="InterPro" id="IPR001757">
    <property type="entry name" value="P_typ_ATPase"/>
</dbReference>
<dbReference type="FunFam" id="2.70.150.10:FF:000020">
    <property type="entry name" value="Copper-exporting P-type ATPase A"/>
    <property type="match status" value="1"/>
</dbReference>
<evidence type="ECO:0000256" key="3">
    <source>
        <dbReference type="ARBA" id="ARBA00022475"/>
    </source>
</evidence>
<keyword evidence="4 11" id="KW-0812">Transmembrane</keyword>
<dbReference type="Pfam" id="PF19335">
    <property type="entry name" value="HMBD"/>
    <property type="match status" value="3"/>
</dbReference>
<dbReference type="Pfam" id="PF00403">
    <property type="entry name" value="HMA"/>
    <property type="match status" value="1"/>
</dbReference>
<dbReference type="Proteomes" id="UP000190150">
    <property type="component" value="Unassembled WGS sequence"/>
</dbReference>
<dbReference type="GO" id="GO:0016887">
    <property type="term" value="F:ATP hydrolysis activity"/>
    <property type="evidence" value="ECO:0007669"/>
    <property type="project" value="InterPro"/>
</dbReference>
<dbReference type="SUPFAM" id="SSF81653">
    <property type="entry name" value="Calcium ATPase, transduction domain A"/>
    <property type="match status" value="1"/>
</dbReference>
<organism evidence="13 14">
    <name type="scientific">Sphingobacterium nematocida</name>
    <dbReference type="NCBI Taxonomy" id="1513896"/>
    <lineage>
        <taxon>Bacteria</taxon>
        <taxon>Pseudomonadati</taxon>
        <taxon>Bacteroidota</taxon>
        <taxon>Sphingobacteriia</taxon>
        <taxon>Sphingobacteriales</taxon>
        <taxon>Sphingobacteriaceae</taxon>
        <taxon>Sphingobacterium</taxon>
    </lineage>
</organism>
<feature type="transmembrane region" description="Helical" evidence="11">
    <location>
        <begin position="332"/>
        <end position="351"/>
    </location>
</feature>
<dbReference type="GO" id="GO:0005507">
    <property type="term" value="F:copper ion binding"/>
    <property type="evidence" value="ECO:0007669"/>
    <property type="project" value="TreeGrafter"/>
</dbReference>
<dbReference type="Gene3D" id="2.70.150.10">
    <property type="entry name" value="Calcium-transporting ATPase, cytoplasmic transduction domain A"/>
    <property type="match status" value="1"/>
</dbReference>
<evidence type="ECO:0000313" key="13">
    <source>
        <dbReference type="EMBL" id="SKB58953.1"/>
    </source>
</evidence>
<dbReference type="PROSITE" id="PS01047">
    <property type="entry name" value="HMA_1"/>
    <property type="match status" value="1"/>
</dbReference>
<dbReference type="GO" id="GO:0005886">
    <property type="term" value="C:plasma membrane"/>
    <property type="evidence" value="ECO:0007669"/>
    <property type="project" value="UniProtKB-SubCell"/>
</dbReference>
<dbReference type="InterPro" id="IPR018303">
    <property type="entry name" value="ATPase_P-typ_P_site"/>
</dbReference>